<dbReference type="RefSeq" id="WP_085514177.1">
    <property type="nucleotide sequence ID" value="NZ_FXAP01000007.1"/>
</dbReference>
<evidence type="ECO:0000313" key="1">
    <source>
        <dbReference type="EMBL" id="ROR76040.1"/>
    </source>
</evidence>
<gene>
    <name evidence="1" type="ORF">EDD42_3993</name>
</gene>
<proteinExistence type="predicted"/>
<keyword evidence="2" id="KW-1185">Reference proteome</keyword>
<dbReference type="Proteomes" id="UP000266915">
    <property type="component" value="Unassembled WGS sequence"/>
</dbReference>
<dbReference type="InterPro" id="IPR023476">
    <property type="entry name" value="Pep_tRNA_hydro_II_dom_sf"/>
</dbReference>
<comment type="caution">
    <text evidence="1">The sequence shown here is derived from an EMBL/GenBank/DDBJ whole genome shotgun (WGS) entry which is preliminary data.</text>
</comment>
<protein>
    <submittedName>
        <fullName evidence="1">Peptidyl-tRNA hydrolase</fullName>
    </submittedName>
</protein>
<name>A0A3N2BL95_9MICO</name>
<sequence>MNPDNLVQPIVVLPSNHFETIAAAALASALACAGADRSGAPWSDWLSAGFTKSVRRAKRPADLDRVRAVALTRTEIGVGEAVAMAFAPIVYADSPPPISRLQVSGLDLAREQTTFTLPGAIVPQVQINATVAMTTGKTAAQVAHALGVWVLTMPSELVHSWVENPGLELVTCPFSGDTGEPGSWAVVRDNGLTEIPAGTATVRVGLQF</sequence>
<keyword evidence="1" id="KW-0378">Hydrolase</keyword>
<dbReference type="GO" id="GO:0016787">
    <property type="term" value="F:hydrolase activity"/>
    <property type="evidence" value="ECO:0007669"/>
    <property type="project" value="UniProtKB-KW"/>
</dbReference>
<reference evidence="1 2" key="1">
    <citation type="submission" date="2018-11" db="EMBL/GenBank/DDBJ databases">
        <title>Sequencing the genomes of 1000 actinobacteria strains.</title>
        <authorList>
            <person name="Klenk H.-P."/>
        </authorList>
    </citation>
    <scope>NUCLEOTIDE SEQUENCE [LARGE SCALE GENOMIC DNA]</scope>
    <source>
        <strain evidence="1 2">DSM 14012</strain>
    </source>
</reference>
<dbReference type="EMBL" id="RKHL01000002">
    <property type="protein sequence ID" value="ROR76040.1"/>
    <property type="molecule type" value="Genomic_DNA"/>
</dbReference>
<organism evidence="1 2">
    <name type="scientific">Plantibacter flavus</name>
    <dbReference type="NCBI Taxonomy" id="150123"/>
    <lineage>
        <taxon>Bacteria</taxon>
        <taxon>Bacillati</taxon>
        <taxon>Actinomycetota</taxon>
        <taxon>Actinomycetes</taxon>
        <taxon>Micrococcales</taxon>
        <taxon>Microbacteriaceae</taxon>
        <taxon>Plantibacter</taxon>
    </lineage>
</organism>
<evidence type="ECO:0000313" key="2">
    <source>
        <dbReference type="Proteomes" id="UP000266915"/>
    </source>
</evidence>
<accession>A0A3N2BL95</accession>
<dbReference type="AlphaFoldDB" id="A0A3N2BL95"/>
<dbReference type="SUPFAM" id="SSF102462">
    <property type="entry name" value="Peptidyl-tRNA hydrolase II"/>
    <property type="match status" value="1"/>
</dbReference>